<dbReference type="Proteomes" id="UP000245119">
    <property type="component" value="Linkage Group LG10"/>
</dbReference>
<proteinExistence type="predicted"/>
<feature type="region of interest" description="Disordered" evidence="1">
    <location>
        <begin position="70"/>
        <end position="101"/>
    </location>
</feature>
<keyword evidence="3" id="KW-1185">Reference proteome</keyword>
<organism evidence="2 3">
    <name type="scientific">Pomacea canaliculata</name>
    <name type="common">Golden apple snail</name>
    <dbReference type="NCBI Taxonomy" id="400727"/>
    <lineage>
        <taxon>Eukaryota</taxon>
        <taxon>Metazoa</taxon>
        <taxon>Spiralia</taxon>
        <taxon>Lophotrochozoa</taxon>
        <taxon>Mollusca</taxon>
        <taxon>Gastropoda</taxon>
        <taxon>Caenogastropoda</taxon>
        <taxon>Architaenioglossa</taxon>
        <taxon>Ampullarioidea</taxon>
        <taxon>Ampullariidae</taxon>
        <taxon>Pomacea</taxon>
    </lineage>
</organism>
<feature type="compositionally biased region" description="Polar residues" evidence="1">
    <location>
        <begin position="92"/>
        <end position="101"/>
    </location>
</feature>
<comment type="caution">
    <text evidence="2">The sequence shown here is derived from an EMBL/GenBank/DDBJ whole genome shotgun (WGS) entry which is preliminary data.</text>
</comment>
<dbReference type="AlphaFoldDB" id="A0A2T7NPE5"/>
<reference evidence="2 3" key="1">
    <citation type="submission" date="2018-04" db="EMBL/GenBank/DDBJ databases">
        <title>The genome of golden apple snail Pomacea canaliculata provides insight into stress tolerance and invasive adaptation.</title>
        <authorList>
            <person name="Liu C."/>
            <person name="Liu B."/>
            <person name="Ren Y."/>
            <person name="Zhang Y."/>
            <person name="Wang H."/>
            <person name="Li S."/>
            <person name="Jiang F."/>
            <person name="Yin L."/>
            <person name="Zhang G."/>
            <person name="Qian W."/>
            <person name="Fan W."/>
        </authorList>
    </citation>
    <scope>NUCLEOTIDE SEQUENCE [LARGE SCALE GENOMIC DNA]</scope>
    <source>
        <strain evidence="2">SZHN2017</strain>
        <tissue evidence="2">Muscle</tissue>
    </source>
</reference>
<evidence type="ECO:0000313" key="2">
    <source>
        <dbReference type="EMBL" id="PVD23044.1"/>
    </source>
</evidence>
<accession>A0A2T7NPE5</accession>
<dbReference type="EMBL" id="PZQS01000010">
    <property type="protein sequence ID" value="PVD23044.1"/>
    <property type="molecule type" value="Genomic_DNA"/>
</dbReference>
<evidence type="ECO:0000256" key="1">
    <source>
        <dbReference type="SAM" id="MobiDB-lite"/>
    </source>
</evidence>
<evidence type="ECO:0000313" key="3">
    <source>
        <dbReference type="Proteomes" id="UP000245119"/>
    </source>
</evidence>
<gene>
    <name evidence="2" type="ORF">C0Q70_16306</name>
</gene>
<name>A0A2T7NPE5_POMCA</name>
<sequence length="101" mass="11309">MMRLSNCVHHFENRVTAPPTRIVWTARGRDAKRTLSTTCRRIIYLAIQIHGSQSTFSWGHPEAASVKCTPVGPCTSQQPSNGDSERHKHKLTPQNKVAETT</sequence>
<protein>
    <submittedName>
        <fullName evidence="2">Uncharacterized protein</fullName>
    </submittedName>
</protein>